<proteinExistence type="predicted"/>
<keyword evidence="1" id="KW-0812">Transmembrane</keyword>
<organism evidence="2 3">
    <name type="scientific">Nocardia nova</name>
    <dbReference type="NCBI Taxonomy" id="37330"/>
    <lineage>
        <taxon>Bacteria</taxon>
        <taxon>Bacillati</taxon>
        <taxon>Actinomycetota</taxon>
        <taxon>Actinomycetes</taxon>
        <taxon>Mycobacteriales</taxon>
        <taxon>Nocardiaceae</taxon>
        <taxon>Nocardia</taxon>
    </lineage>
</organism>
<name>A0A2S6AS22_9NOCA</name>
<dbReference type="Proteomes" id="UP000239874">
    <property type="component" value="Unassembled WGS sequence"/>
</dbReference>
<accession>A0A2S6AS22</accession>
<evidence type="ECO:0000313" key="2">
    <source>
        <dbReference type="EMBL" id="PPJ38051.1"/>
    </source>
</evidence>
<protein>
    <submittedName>
        <fullName evidence="2">Uncharacterized protein</fullName>
    </submittedName>
</protein>
<feature type="transmembrane region" description="Helical" evidence="1">
    <location>
        <begin position="6"/>
        <end position="31"/>
    </location>
</feature>
<evidence type="ECO:0000256" key="1">
    <source>
        <dbReference type="SAM" id="Phobius"/>
    </source>
</evidence>
<evidence type="ECO:0000313" key="3">
    <source>
        <dbReference type="Proteomes" id="UP000239874"/>
    </source>
</evidence>
<comment type="caution">
    <text evidence="2">The sequence shown here is derived from an EMBL/GenBank/DDBJ whole genome shotgun (WGS) entry which is preliminary data.</text>
</comment>
<reference evidence="2 3" key="1">
    <citation type="submission" date="2018-02" db="EMBL/GenBank/DDBJ databases">
        <title>8 Nocardia nova and 1 Nocardia cyriacigeorgica strain used for evolution to TMP-SMX.</title>
        <authorList>
            <person name="Mehta H."/>
            <person name="Weng J."/>
            <person name="Shamoo Y."/>
        </authorList>
    </citation>
    <scope>NUCLEOTIDE SEQUENCE [LARGE SCALE GENOMIC DNA]</scope>
    <source>
        <strain evidence="2 3">MDA3139</strain>
    </source>
</reference>
<keyword evidence="1" id="KW-0472">Membrane</keyword>
<dbReference type="EMBL" id="PSZC01000007">
    <property type="protein sequence ID" value="PPJ38051.1"/>
    <property type="molecule type" value="Genomic_DNA"/>
</dbReference>
<keyword evidence="1" id="KW-1133">Transmembrane helix</keyword>
<sequence>MIEISGWGLVVSVATVVGVAALAVAGVSCAWPDVGGDQGFGEAARPAVKAVVRPDILWVSLTHSARSSVPTVLEAHEDMQLHLECDPGLCAAKAVAMRTLVAAGRVRPDRSRRL</sequence>
<gene>
    <name evidence="2" type="ORF">C5E45_12680</name>
</gene>
<dbReference type="AlphaFoldDB" id="A0A2S6AS22"/>